<sequence length="193" mass="22552">MIYTKEVIRKELLARRSSLPDHLVHTLSTRILEYLFESTMFYQANHIMSYLSYPKEVQTDNLVSKALNLQKQVSIPVCVKEERDLIPSRIQDLTIVEQGYFGLREPKKEWIDPVEVDQLNLIIVPGIAFNMQGNRIGHGMGYYDHFLRKIPKHIPKIALAYQFQIIRGNWNIDPWDIPVDGILTEEGWVVKNF</sequence>
<organism evidence="6 7">
    <name type="scientific">Tepidibacillus fermentans</name>
    <dbReference type="NCBI Taxonomy" id="1281767"/>
    <lineage>
        <taxon>Bacteria</taxon>
        <taxon>Bacillati</taxon>
        <taxon>Bacillota</taxon>
        <taxon>Bacilli</taxon>
        <taxon>Bacillales</taxon>
        <taxon>Bacillaceae</taxon>
        <taxon>Tepidibacillus</taxon>
    </lineage>
</organism>
<reference evidence="6 7" key="1">
    <citation type="submission" date="2019-03" db="EMBL/GenBank/DDBJ databases">
        <title>Genomic Encyclopedia of Type Strains, Phase IV (KMG-IV): sequencing the most valuable type-strain genomes for metagenomic binning, comparative biology and taxonomic classification.</title>
        <authorList>
            <person name="Goeker M."/>
        </authorList>
    </citation>
    <scope>NUCLEOTIDE SEQUENCE [LARGE SCALE GENOMIC DNA]</scope>
    <source>
        <strain evidence="6 7">DSM 23802</strain>
    </source>
</reference>
<dbReference type="EMBL" id="SMAB01000001">
    <property type="protein sequence ID" value="TCS84568.1"/>
    <property type="molecule type" value="Genomic_DNA"/>
</dbReference>
<dbReference type="RefSeq" id="WP_165894896.1">
    <property type="nucleotide sequence ID" value="NZ_SMAB01000001.1"/>
</dbReference>
<keyword evidence="5" id="KW-0460">Magnesium</keyword>
<dbReference type="InterPro" id="IPR037171">
    <property type="entry name" value="NagB/RpiA_transferase-like"/>
</dbReference>
<dbReference type="GO" id="GO:0035999">
    <property type="term" value="P:tetrahydrofolate interconversion"/>
    <property type="evidence" value="ECO:0007669"/>
    <property type="project" value="TreeGrafter"/>
</dbReference>
<evidence type="ECO:0000256" key="4">
    <source>
        <dbReference type="PIRSR" id="PIRSR006806-1"/>
    </source>
</evidence>
<name>A0A4R3KNG7_9BACI</name>
<feature type="binding site" evidence="4">
    <location>
        <begin position="5"/>
        <end position="9"/>
    </location>
    <ligand>
        <name>ATP</name>
        <dbReference type="ChEBI" id="CHEBI:30616"/>
    </ligand>
</feature>
<dbReference type="GO" id="GO:0046872">
    <property type="term" value="F:metal ion binding"/>
    <property type="evidence" value="ECO:0007669"/>
    <property type="project" value="UniProtKB-KW"/>
</dbReference>
<dbReference type="InterPro" id="IPR002698">
    <property type="entry name" value="FTHF_cligase"/>
</dbReference>
<keyword evidence="7" id="KW-1185">Reference proteome</keyword>
<evidence type="ECO:0000256" key="1">
    <source>
        <dbReference type="ARBA" id="ARBA00010638"/>
    </source>
</evidence>
<feature type="binding site" evidence="4">
    <location>
        <position position="56"/>
    </location>
    <ligand>
        <name>substrate</name>
    </ligand>
</feature>
<dbReference type="Proteomes" id="UP000295788">
    <property type="component" value="Unassembled WGS sequence"/>
</dbReference>
<dbReference type="AlphaFoldDB" id="A0A4R3KNG7"/>
<dbReference type="NCBIfam" id="TIGR02727">
    <property type="entry name" value="MTHFS_bact"/>
    <property type="match status" value="1"/>
</dbReference>
<keyword evidence="5" id="KW-0479">Metal-binding</keyword>
<comment type="cofactor">
    <cofactor evidence="5">
        <name>Mg(2+)</name>
        <dbReference type="ChEBI" id="CHEBI:18420"/>
    </cofactor>
</comment>
<comment type="caution">
    <text evidence="6">The sequence shown here is derived from an EMBL/GenBank/DDBJ whole genome shotgun (WGS) entry which is preliminary data.</text>
</comment>
<dbReference type="PANTHER" id="PTHR23407">
    <property type="entry name" value="ATPASE INHIBITOR/5-FORMYLTETRAHYDROFOLATE CYCLO-LIGASE"/>
    <property type="match status" value="1"/>
</dbReference>
<dbReference type="GO" id="GO:0005524">
    <property type="term" value="F:ATP binding"/>
    <property type="evidence" value="ECO:0007669"/>
    <property type="project" value="UniProtKB-KW"/>
</dbReference>
<dbReference type="SUPFAM" id="SSF100950">
    <property type="entry name" value="NagB/RpiA/CoA transferase-like"/>
    <property type="match status" value="1"/>
</dbReference>
<dbReference type="GO" id="GO:0030272">
    <property type="term" value="F:5-formyltetrahydrofolate cyclo-ligase activity"/>
    <property type="evidence" value="ECO:0007669"/>
    <property type="project" value="UniProtKB-EC"/>
</dbReference>
<dbReference type="Gene3D" id="3.40.50.10420">
    <property type="entry name" value="NagB/RpiA/CoA transferase-like"/>
    <property type="match status" value="1"/>
</dbReference>
<gene>
    <name evidence="6" type="ORF">EDD72_101237</name>
</gene>
<dbReference type="Pfam" id="PF01812">
    <property type="entry name" value="5-FTHF_cyc-lig"/>
    <property type="match status" value="1"/>
</dbReference>
<proteinExistence type="inferred from homology"/>
<dbReference type="GO" id="GO:0009396">
    <property type="term" value="P:folic acid-containing compound biosynthetic process"/>
    <property type="evidence" value="ECO:0007669"/>
    <property type="project" value="TreeGrafter"/>
</dbReference>
<protein>
    <recommendedName>
        <fullName evidence="5">5-formyltetrahydrofolate cyclo-ligase</fullName>
        <ecNumber evidence="5">6.3.3.2</ecNumber>
    </recommendedName>
</protein>
<accession>A0A4R3KNG7</accession>
<evidence type="ECO:0000256" key="5">
    <source>
        <dbReference type="RuleBase" id="RU361279"/>
    </source>
</evidence>
<keyword evidence="2 4" id="KW-0547">Nucleotide-binding</keyword>
<evidence type="ECO:0000256" key="2">
    <source>
        <dbReference type="ARBA" id="ARBA00022741"/>
    </source>
</evidence>
<feature type="binding site" evidence="4">
    <location>
        <position position="51"/>
    </location>
    <ligand>
        <name>substrate</name>
    </ligand>
</feature>
<dbReference type="PIRSF" id="PIRSF006806">
    <property type="entry name" value="FTHF_cligase"/>
    <property type="match status" value="1"/>
</dbReference>
<evidence type="ECO:0000256" key="3">
    <source>
        <dbReference type="ARBA" id="ARBA00022840"/>
    </source>
</evidence>
<dbReference type="PANTHER" id="PTHR23407:SF1">
    <property type="entry name" value="5-FORMYLTETRAHYDROFOLATE CYCLO-LIGASE"/>
    <property type="match status" value="1"/>
</dbReference>
<feature type="binding site" evidence="4">
    <location>
        <begin position="135"/>
        <end position="143"/>
    </location>
    <ligand>
        <name>ATP</name>
        <dbReference type="ChEBI" id="CHEBI:30616"/>
    </ligand>
</feature>
<dbReference type="InterPro" id="IPR024185">
    <property type="entry name" value="FTHF_cligase-like_sf"/>
</dbReference>
<comment type="catalytic activity">
    <reaction evidence="5">
        <text>(6S)-5-formyl-5,6,7,8-tetrahydrofolate + ATP = (6R)-5,10-methenyltetrahydrofolate + ADP + phosphate</text>
        <dbReference type="Rhea" id="RHEA:10488"/>
        <dbReference type="ChEBI" id="CHEBI:30616"/>
        <dbReference type="ChEBI" id="CHEBI:43474"/>
        <dbReference type="ChEBI" id="CHEBI:57455"/>
        <dbReference type="ChEBI" id="CHEBI:57457"/>
        <dbReference type="ChEBI" id="CHEBI:456216"/>
        <dbReference type="EC" id="6.3.3.2"/>
    </reaction>
</comment>
<evidence type="ECO:0000313" key="7">
    <source>
        <dbReference type="Proteomes" id="UP000295788"/>
    </source>
</evidence>
<evidence type="ECO:0000313" key="6">
    <source>
        <dbReference type="EMBL" id="TCS84568.1"/>
    </source>
</evidence>
<dbReference type="EC" id="6.3.3.2" evidence="5"/>
<comment type="similarity">
    <text evidence="1 5">Belongs to the 5-formyltetrahydrofolate cyclo-ligase family.</text>
</comment>
<keyword evidence="6" id="KW-0436">Ligase</keyword>
<keyword evidence="3 4" id="KW-0067">ATP-binding</keyword>